<protein>
    <submittedName>
        <fullName evidence="1">Uncharacterized protein</fullName>
    </submittedName>
</protein>
<proteinExistence type="predicted"/>
<dbReference type="InParanoid" id="A0A061DUV8"/>
<evidence type="ECO:0000313" key="1">
    <source>
        <dbReference type="EMBL" id="EOX95866.1"/>
    </source>
</evidence>
<gene>
    <name evidence="1" type="ORF">TCM_005264</name>
</gene>
<name>A0A061DUV8_THECC</name>
<dbReference type="Proteomes" id="UP000026915">
    <property type="component" value="Chromosome 1"/>
</dbReference>
<dbReference type="HOGENOM" id="CLU_2626910_0_0_1"/>
<accession>A0A061DUV8</accession>
<dbReference type="Gramene" id="EOX95866">
    <property type="protein sequence ID" value="EOX95866"/>
    <property type="gene ID" value="TCM_005264"/>
</dbReference>
<reference evidence="1 2" key="1">
    <citation type="journal article" date="2013" name="Genome Biol.">
        <title>The genome sequence of the most widely cultivated cacao type and its use to identify candidate genes regulating pod color.</title>
        <authorList>
            <person name="Motamayor J.C."/>
            <person name="Mockaitis K."/>
            <person name="Schmutz J."/>
            <person name="Haiminen N."/>
            <person name="Iii D.L."/>
            <person name="Cornejo O."/>
            <person name="Findley S.D."/>
            <person name="Zheng P."/>
            <person name="Utro F."/>
            <person name="Royaert S."/>
            <person name="Saski C."/>
            <person name="Jenkins J."/>
            <person name="Podicheti R."/>
            <person name="Zhao M."/>
            <person name="Scheffler B.E."/>
            <person name="Stack J.C."/>
            <person name="Feltus F.A."/>
            <person name="Mustiga G.M."/>
            <person name="Amores F."/>
            <person name="Phillips W."/>
            <person name="Marelli J.P."/>
            <person name="May G.D."/>
            <person name="Shapiro H."/>
            <person name="Ma J."/>
            <person name="Bustamante C.D."/>
            <person name="Schnell R.J."/>
            <person name="Main D."/>
            <person name="Gilbert D."/>
            <person name="Parida L."/>
            <person name="Kuhn D.N."/>
        </authorList>
    </citation>
    <scope>NUCLEOTIDE SEQUENCE [LARGE SCALE GENOMIC DNA]</scope>
    <source>
        <strain evidence="2">cv. Matina 1-6</strain>
    </source>
</reference>
<organism evidence="1 2">
    <name type="scientific">Theobroma cacao</name>
    <name type="common">Cacao</name>
    <name type="synonym">Cocoa</name>
    <dbReference type="NCBI Taxonomy" id="3641"/>
    <lineage>
        <taxon>Eukaryota</taxon>
        <taxon>Viridiplantae</taxon>
        <taxon>Streptophyta</taxon>
        <taxon>Embryophyta</taxon>
        <taxon>Tracheophyta</taxon>
        <taxon>Spermatophyta</taxon>
        <taxon>Magnoliopsida</taxon>
        <taxon>eudicotyledons</taxon>
        <taxon>Gunneridae</taxon>
        <taxon>Pentapetalae</taxon>
        <taxon>rosids</taxon>
        <taxon>malvids</taxon>
        <taxon>Malvales</taxon>
        <taxon>Malvaceae</taxon>
        <taxon>Byttnerioideae</taxon>
        <taxon>Theobroma</taxon>
    </lineage>
</organism>
<sequence length="78" mass="8683">MKSGMRLMVSLNMSMNSLPLSDVLLTSFKELLPSKKELDQISAFLYDRVYGLGSQKGLAFICPNDGGRRNEGLKLNDE</sequence>
<dbReference type="AlphaFoldDB" id="A0A061DUV8"/>
<keyword evidence="2" id="KW-1185">Reference proteome</keyword>
<dbReference type="EMBL" id="CM001879">
    <property type="protein sequence ID" value="EOX95866.1"/>
    <property type="molecule type" value="Genomic_DNA"/>
</dbReference>
<evidence type="ECO:0000313" key="2">
    <source>
        <dbReference type="Proteomes" id="UP000026915"/>
    </source>
</evidence>